<keyword evidence="2" id="KW-0560">Oxidoreductase</keyword>
<gene>
    <name evidence="3" type="ORF">NYZ99_06315</name>
</gene>
<dbReference type="PANTHER" id="PTHR42760:SF115">
    <property type="entry name" value="3-OXOACYL-[ACYL-CARRIER-PROTEIN] REDUCTASE FABG"/>
    <property type="match status" value="1"/>
</dbReference>
<dbReference type="InterPro" id="IPR036291">
    <property type="entry name" value="NAD(P)-bd_dom_sf"/>
</dbReference>
<dbReference type="NCBIfam" id="NF006132">
    <property type="entry name" value="PRK08277.1"/>
    <property type="match status" value="1"/>
</dbReference>
<organism evidence="3 4">
    <name type="scientific">Maribacter litopenaei</name>
    <dbReference type="NCBI Taxonomy" id="2976127"/>
    <lineage>
        <taxon>Bacteria</taxon>
        <taxon>Pseudomonadati</taxon>
        <taxon>Bacteroidota</taxon>
        <taxon>Flavobacteriia</taxon>
        <taxon>Flavobacteriales</taxon>
        <taxon>Flavobacteriaceae</taxon>
        <taxon>Maribacter</taxon>
    </lineage>
</organism>
<dbReference type="Proteomes" id="UP001059209">
    <property type="component" value="Chromosome"/>
</dbReference>
<accession>A0ABY5YA96</accession>
<dbReference type="PROSITE" id="PS00061">
    <property type="entry name" value="ADH_SHORT"/>
    <property type="match status" value="1"/>
</dbReference>
<name>A0ABY5YA96_9FLAO</name>
<proteinExistence type="inferred from homology"/>
<dbReference type="InterPro" id="IPR002347">
    <property type="entry name" value="SDR_fam"/>
</dbReference>
<protein>
    <submittedName>
        <fullName evidence="3">SDR family oxidoreductase</fullName>
    </submittedName>
</protein>
<evidence type="ECO:0000256" key="2">
    <source>
        <dbReference type="ARBA" id="ARBA00023002"/>
    </source>
</evidence>
<comment type="similarity">
    <text evidence="1">Belongs to the short-chain dehydrogenases/reductases (SDR) family.</text>
</comment>
<dbReference type="InterPro" id="IPR020904">
    <property type="entry name" value="Sc_DH/Rdtase_CS"/>
</dbReference>
<evidence type="ECO:0000256" key="1">
    <source>
        <dbReference type="ARBA" id="ARBA00006484"/>
    </source>
</evidence>
<evidence type="ECO:0000313" key="4">
    <source>
        <dbReference type="Proteomes" id="UP001059209"/>
    </source>
</evidence>
<sequence length="280" mass="30170">MTDLFSLKNKVVALSGGTGTLGGSIAKYLIEQDAQVILLGRSTKKLRDKKNELDAISSGGTYTYEVDVLNEEALNEVREEIAQKFEKLDGLVNLAGGNIPGATLSANQSIYDIAISDTQKVLDINLFGTVIPTIVLSGLMARQGHGSIINISSMASKQAISRVLGYSMAKAGVDTFTQWMANEMASKFTDRIRVNAIAPGFFIGNQNRSLLTNEDGSYTERGNKIITNTPMARFGDASELNGMVHYLLSDASSFVTGVCYDVDGGFNSFSAYNGIFKEDI</sequence>
<reference evidence="3" key="1">
    <citation type="submission" date="2022-09" db="EMBL/GenBank/DDBJ databases">
        <title>Maribacter litopenaei sp. nov., isolated from the intestinal tract of the Pacific White Shrimp, Litopenaeus vannamei.</title>
        <authorList>
            <person name="Kim S.Y."/>
            <person name="Hwang C.Y."/>
        </authorList>
    </citation>
    <scope>NUCLEOTIDE SEQUENCE</scope>
    <source>
        <strain evidence="3">HL-LV01</strain>
    </source>
</reference>
<keyword evidence="4" id="KW-1185">Reference proteome</keyword>
<dbReference type="Pfam" id="PF13561">
    <property type="entry name" value="adh_short_C2"/>
    <property type="match status" value="1"/>
</dbReference>
<dbReference type="Gene3D" id="3.40.50.720">
    <property type="entry name" value="NAD(P)-binding Rossmann-like Domain"/>
    <property type="match status" value="1"/>
</dbReference>
<dbReference type="PANTHER" id="PTHR42760">
    <property type="entry name" value="SHORT-CHAIN DEHYDROGENASES/REDUCTASES FAMILY MEMBER"/>
    <property type="match status" value="1"/>
</dbReference>
<dbReference type="PRINTS" id="PR00080">
    <property type="entry name" value="SDRFAMILY"/>
</dbReference>
<dbReference type="SUPFAM" id="SSF51735">
    <property type="entry name" value="NAD(P)-binding Rossmann-fold domains"/>
    <property type="match status" value="1"/>
</dbReference>
<dbReference type="RefSeq" id="WP_260574470.1">
    <property type="nucleotide sequence ID" value="NZ_CP104205.1"/>
</dbReference>
<dbReference type="PRINTS" id="PR00081">
    <property type="entry name" value="GDHRDH"/>
</dbReference>
<dbReference type="EMBL" id="CP104205">
    <property type="protein sequence ID" value="UWX55962.1"/>
    <property type="molecule type" value="Genomic_DNA"/>
</dbReference>
<evidence type="ECO:0000313" key="3">
    <source>
        <dbReference type="EMBL" id="UWX55962.1"/>
    </source>
</evidence>